<gene>
    <name evidence="2" type="ORF">DFH08DRAFT_724665</name>
</gene>
<accession>A0AAD7E7G9</accession>
<dbReference type="GO" id="GO:0004674">
    <property type="term" value="F:protein serine/threonine kinase activity"/>
    <property type="evidence" value="ECO:0007669"/>
    <property type="project" value="TreeGrafter"/>
</dbReference>
<dbReference type="InterPro" id="IPR000719">
    <property type="entry name" value="Prot_kinase_dom"/>
</dbReference>
<dbReference type="PANTHER" id="PTHR44329:SF261">
    <property type="entry name" value="ZINC FINGER CONTAINING PROTEIN KINASE-RELATED"/>
    <property type="match status" value="1"/>
</dbReference>
<evidence type="ECO:0000313" key="2">
    <source>
        <dbReference type="EMBL" id="KAJ7301080.1"/>
    </source>
</evidence>
<dbReference type="PROSITE" id="PS50011">
    <property type="entry name" value="PROTEIN_KINASE_DOM"/>
    <property type="match status" value="1"/>
</dbReference>
<dbReference type="EMBL" id="JARIHO010000144">
    <property type="protein sequence ID" value="KAJ7301080.1"/>
    <property type="molecule type" value="Genomic_DNA"/>
</dbReference>
<dbReference type="GO" id="GO:0005524">
    <property type="term" value="F:ATP binding"/>
    <property type="evidence" value="ECO:0007669"/>
    <property type="project" value="InterPro"/>
</dbReference>
<name>A0AAD7E7G9_9AGAR</name>
<protein>
    <submittedName>
        <fullName evidence="2">Kinase-like domain-containing protein</fullName>
    </submittedName>
</protein>
<dbReference type="Gene3D" id="1.10.510.10">
    <property type="entry name" value="Transferase(Phosphotransferase) domain 1"/>
    <property type="match status" value="1"/>
</dbReference>
<feature type="non-terminal residue" evidence="2">
    <location>
        <position position="102"/>
    </location>
</feature>
<dbReference type="InterPro" id="IPR001245">
    <property type="entry name" value="Ser-Thr/Tyr_kinase_cat_dom"/>
</dbReference>
<feature type="domain" description="Protein kinase" evidence="1">
    <location>
        <begin position="1"/>
        <end position="102"/>
    </location>
</feature>
<reference evidence="2" key="1">
    <citation type="submission" date="2023-03" db="EMBL/GenBank/DDBJ databases">
        <title>Massive genome expansion in bonnet fungi (Mycena s.s.) driven by repeated elements and novel gene families across ecological guilds.</title>
        <authorList>
            <consortium name="Lawrence Berkeley National Laboratory"/>
            <person name="Harder C.B."/>
            <person name="Miyauchi S."/>
            <person name="Viragh M."/>
            <person name="Kuo A."/>
            <person name="Thoen E."/>
            <person name="Andreopoulos B."/>
            <person name="Lu D."/>
            <person name="Skrede I."/>
            <person name="Drula E."/>
            <person name="Henrissat B."/>
            <person name="Morin E."/>
            <person name="Kohler A."/>
            <person name="Barry K."/>
            <person name="LaButti K."/>
            <person name="Morin E."/>
            <person name="Salamov A."/>
            <person name="Lipzen A."/>
            <person name="Mereny Z."/>
            <person name="Hegedus B."/>
            <person name="Baldrian P."/>
            <person name="Stursova M."/>
            <person name="Weitz H."/>
            <person name="Taylor A."/>
            <person name="Grigoriev I.V."/>
            <person name="Nagy L.G."/>
            <person name="Martin F."/>
            <person name="Kauserud H."/>
        </authorList>
    </citation>
    <scope>NUCLEOTIDE SEQUENCE</scope>
    <source>
        <strain evidence="2">CBHHK002</strain>
    </source>
</reference>
<evidence type="ECO:0000259" key="1">
    <source>
        <dbReference type="PROSITE" id="PS50011"/>
    </source>
</evidence>
<dbReference type="InterPro" id="IPR051681">
    <property type="entry name" value="Ser/Thr_Kinases-Pseudokinases"/>
</dbReference>
<dbReference type="SUPFAM" id="SSF56112">
    <property type="entry name" value="Protein kinase-like (PK-like)"/>
    <property type="match status" value="1"/>
</dbReference>
<keyword evidence="2" id="KW-0418">Kinase</keyword>
<dbReference type="PANTHER" id="PTHR44329">
    <property type="entry name" value="SERINE/THREONINE-PROTEIN KINASE TNNI3K-RELATED"/>
    <property type="match status" value="1"/>
</dbReference>
<dbReference type="InterPro" id="IPR011009">
    <property type="entry name" value="Kinase-like_dom_sf"/>
</dbReference>
<comment type="caution">
    <text evidence="2">The sequence shown here is derived from an EMBL/GenBank/DDBJ whole genome shotgun (WGS) entry which is preliminary data.</text>
</comment>
<dbReference type="AlphaFoldDB" id="A0AAD7E7G9"/>
<evidence type="ECO:0000313" key="3">
    <source>
        <dbReference type="Proteomes" id="UP001218218"/>
    </source>
</evidence>
<keyword evidence="3" id="KW-1185">Reference proteome</keyword>
<keyword evidence="2" id="KW-0808">Transferase</keyword>
<proteinExistence type="predicted"/>
<organism evidence="2 3">
    <name type="scientific">Mycena albidolilacea</name>
    <dbReference type="NCBI Taxonomy" id="1033008"/>
    <lineage>
        <taxon>Eukaryota</taxon>
        <taxon>Fungi</taxon>
        <taxon>Dikarya</taxon>
        <taxon>Basidiomycota</taxon>
        <taxon>Agaricomycotina</taxon>
        <taxon>Agaricomycetes</taxon>
        <taxon>Agaricomycetidae</taxon>
        <taxon>Agaricales</taxon>
        <taxon>Marasmiineae</taxon>
        <taxon>Mycenaceae</taxon>
        <taxon>Mycena</taxon>
    </lineage>
</organism>
<sequence length="102" mass="11626">QMAGGSFDDVHTGLHRGQNVAVKMMRVFGQSDIDTLLKEFGREVFIWRKLSHPNLLPFYGLYSYKERLCLVSPWMENGHIGAFLKKKSYCSECLLSLVSLPS</sequence>
<dbReference type="Pfam" id="PF07714">
    <property type="entry name" value="PK_Tyr_Ser-Thr"/>
    <property type="match status" value="1"/>
</dbReference>
<dbReference type="Proteomes" id="UP001218218">
    <property type="component" value="Unassembled WGS sequence"/>
</dbReference>